<dbReference type="InterPro" id="IPR007324">
    <property type="entry name" value="Sugar-bd_dom_put"/>
</dbReference>
<reference evidence="7 8" key="1">
    <citation type="journal article" date="2015" name="Genome Announc.">
        <title>Expanding the biotechnology potential of lactobacilli through comparative genomics of 213 strains and associated genera.</title>
        <authorList>
            <person name="Sun Z."/>
            <person name="Harris H.M."/>
            <person name="McCann A."/>
            <person name="Guo C."/>
            <person name="Argimon S."/>
            <person name="Zhang W."/>
            <person name="Yang X."/>
            <person name="Jeffery I.B."/>
            <person name="Cooney J.C."/>
            <person name="Kagawa T.F."/>
            <person name="Liu W."/>
            <person name="Song Y."/>
            <person name="Salvetti E."/>
            <person name="Wrobel A."/>
            <person name="Rasinkangas P."/>
            <person name="Parkhill J."/>
            <person name="Rea M.C."/>
            <person name="O'Sullivan O."/>
            <person name="Ritari J."/>
            <person name="Douillard F.P."/>
            <person name="Paul Ross R."/>
            <person name="Yang R."/>
            <person name="Briner A.E."/>
            <person name="Felis G.E."/>
            <person name="de Vos W.M."/>
            <person name="Barrangou R."/>
            <person name="Klaenhammer T.R."/>
            <person name="Caufield P.W."/>
            <person name="Cui Y."/>
            <person name="Zhang H."/>
            <person name="O'Toole P.W."/>
        </authorList>
    </citation>
    <scope>NUCLEOTIDE SEQUENCE [LARGE SCALE GENOMIC DNA]</scope>
    <source>
        <strain evidence="7 8">ATCC 27304</strain>
    </source>
</reference>
<evidence type="ECO:0000313" key="8">
    <source>
        <dbReference type="Proteomes" id="UP000051727"/>
    </source>
</evidence>
<dbReference type="Pfam" id="PF04198">
    <property type="entry name" value="Sugar-bind"/>
    <property type="match status" value="1"/>
</dbReference>
<keyword evidence="2" id="KW-0805">Transcription regulation</keyword>
<dbReference type="EMBL" id="JQAR01000005">
    <property type="protein sequence ID" value="KRN31082.1"/>
    <property type="molecule type" value="Genomic_DNA"/>
</dbReference>
<protein>
    <submittedName>
        <fullName evidence="7">Central glycolyticproteinregulator</fullName>
    </submittedName>
</protein>
<comment type="caution">
    <text evidence="7">The sequence shown here is derived from an EMBL/GenBank/DDBJ whole genome shotgun (WGS) entry which is preliminary data.</text>
</comment>
<feature type="domain" description="CggR N-terminal DNA binding" evidence="6">
    <location>
        <begin position="20"/>
        <end position="89"/>
    </location>
</feature>
<keyword evidence="4" id="KW-0804">Transcription</keyword>
<dbReference type="AlphaFoldDB" id="A0A0R2G0Z6"/>
<dbReference type="Gene3D" id="3.40.50.1360">
    <property type="match status" value="1"/>
</dbReference>
<feature type="domain" description="Sugar-binding" evidence="5">
    <location>
        <begin position="93"/>
        <end position="342"/>
    </location>
</feature>
<evidence type="ECO:0000256" key="2">
    <source>
        <dbReference type="ARBA" id="ARBA00023015"/>
    </source>
</evidence>
<gene>
    <name evidence="7" type="ORF">IV36_GL001885</name>
</gene>
<evidence type="ECO:0000256" key="4">
    <source>
        <dbReference type="ARBA" id="ARBA00023163"/>
    </source>
</evidence>
<dbReference type="PANTHER" id="PTHR34294:SF5">
    <property type="entry name" value="CENTRAL GLYCOLYTIC GENES REGULATOR"/>
    <property type="match status" value="1"/>
</dbReference>
<evidence type="ECO:0000259" key="6">
    <source>
        <dbReference type="Pfam" id="PF21715"/>
    </source>
</evidence>
<dbReference type="SUPFAM" id="SSF100950">
    <property type="entry name" value="NagB/RpiA/CoA transferase-like"/>
    <property type="match status" value="1"/>
</dbReference>
<evidence type="ECO:0000259" key="5">
    <source>
        <dbReference type="Pfam" id="PF04198"/>
    </source>
</evidence>
<dbReference type="PATRIC" id="fig|1618.3.peg.1923"/>
<organism evidence="7 8">
    <name type="scientific">Liquorilactobacillus mali</name>
    <dbReference type="NCBI Taxonomy" id="1618"/>
    <lineage>
        <taxon>Bacteria</taxon>
        <taxon>Bacillati</taxon>
        <taxon>Bacillota</taxon>
        <taxon>Bacilli</taxon>
        <taxon>Lactobacillales</taxon>
        <taxon>Lactobacillaceae</taxon>
        <taxon>Liquorilactobacillus</taxon>
    </lineage>
</organism>
<keyword evidence="3" id="KW-0238">DNA-binding</keyword>
<dbReference type="InterPro" id="IPR036388">
    <property type="entry name" value="WH-like_DNA-bd_sf"/>
</dbReference>
<sequence length="343" mass="37974">MMHQEFEWIEKIAPDMVETMVQRFMILRYISWMGPVGRRILSQEFGLTERVLRTETDFLREQGLIASTRSGMIITGRGQDVIQGLRGLMDQFADIRHQEVELSKKLGIEKCLIVAGNSDEQPRVIEEMGKLVDESLVAILPNGRNVIAVMGGITMAAIAKALTKRVGENRELLFVPARGGVGEAVDIQANTVSSQMAIHTGGQHRALYVPEQLSEEAFEPLLKEPAIQKVIELIRNSDAVIHSVGDAIRMAKRRDMPVSVIEMLKKKHAVGEAFGYFFDELGNVVYKIPRIGLQLEDLTDKKCVLAVAGGASKAKAIAAYMRHAPKQTCLITDEGAANLILKE</sequence>
<dbReference type="InterPro" id="IPR037171">
    <property type="entry name" value="NagB/RpiA_transferase-like"/>
</dbReference>
<dbReference type="Pfam" id="PF21715">
    <property type="entry name" value="CggR_N"/>
    <property type="match status" value="1"/>
</dbReference>
<proteinExistence type="inferred from homology"/>
<evidence type="ECO:0000256" key="3">
    <source>
        <dbReference type="ARBA" id="ARBA00023125"/>
    </source>
</evidence>
<name>A0A0R2G0Z6_9LACO</name>
<dbReference type="Proteomes" id="UP000051727">
    <property type="component" value="Unassembled WGS sequence"/>
</dbReference>
<dbReference type="InterPro" id="IPR036390">
    <property type="entry name" value="WH_DNA-bd_sf"/>
</dbReference>
<dbReference type="GO" id="GO:0030246">
    <property type="term" value="F:carbohydrate binding"/>
    <property type="evidence" value="ECO:0007669"/>
    <property type="project" value="InterPro"/>
</dbReference>
<dbReference type="GO" id="GO:0003677">
    <property type="term" value="F:DNA binding"/>
    <property type="evidence" value="ECO:0007669"/>
    <property type="project" value="UniProtKB-KW"/>
</dbReference>
<dbReference type="SUPFAM" id="SSF46785">
    <property type="entry name" value="Winged helix' DNA-binding domain"/>
    <property type="match status" value="1"/>
</dbReference>
<dbReference type="InterPro" id="IPR048715">
    <property type="entry name" value="CggR_N"/>
</dbReference>
<evidence type="ECO:0000313" key="7">
    <source>
        <dbReference type="EMBL" id="KRN31082.1"/>
    </source>
</evidence>
<evidence type="ECO:0000256" key="1">
    <source>
        <dbReference type="ARBA" id="ARBA00010466"/>
    </source>
</evidence>
<dbReference type="PANTHER" id="PTHR34294">
    <property type="entry name" value="TRANSCRIPTIONAL REGULATOR-RELATED"/>
    <property type="match status" value="1"/>
</dbReference>
<dbReference type="InterPro" id="IPR051054">
    <property type="entry name" value="SorC_transcr_regulators"/>
</dbReference>
<dbReference type="STRING" id="1618.IV36_GL001885"/>
<dbReference type="Gene3D" id="1.10.10.10">
    <property type="entry name" value="Winged helix-like DNA-binding domain superfamily/Winged helix DNA-binding domain"/>
    <property type="match status" value="1"/>
</dbReference>
<accession>A0A0R2G0Z6</accession>
<comment type="similarity">
    <text evidence="1">Belongs to the SorC transcriptional regulatory family.</text>
</comment>